<evidence type="ECO:0000313" key="3">
    <source>
        <dbReference type="EMBL" id="PSN62962.1"/>
    </source>
</evidence>
<gene>
    <name evidence="3" type="ORF">BS50DRAFT_591189</name>
</gene>
<accession>A0A2T2NBY8</accession>
<feature type="domain" description="Azaphilone pigments biosynthesis cluster protein L N-terminal" evidence="2">
    <location>
        <begin position="5"/>
        <end position="99"/>
    </location>
</feature>
<dbReference type="Pfam" id="PF17111">
    <property type="entry name" value="PigL_N"/>
    <property type="match status" value="1"/>
</dbReference>
<reference evidence="3 4" key="1">
    <citation type="journal article" date="2018" name="Front. Microbiol.">
        <title>Genome-Wide Analysis of Corynespora cassiicola Leaf Fall Disease Putative Effectors.</title>
        <authorList>
            <person name="Lopez D."/>
            <person name="Ribeiro S."/>
            <person name="Label P."/>
            <person name="Fumanal B."/>
            <person name="Venisse J.S."/>
            <person name="Kohler A."/>
            <person name="de Oliveira R.R."/>
            <person name="Labutti K."/>
            <person name="Lipzen A."/>
            <person name="Lail K."/>
            <person name="Bauer D."/>
            <person name="Ohm R.A."/>
            <person name="Barry K.W."/>
            <person name="Spatafora J."/>
            <person name="Grigoriev I.V."/>
            <person name="Martin F.M."/>
            <person name="Pujade-Renaud V."/>
        </authorList>
    </citation>
    <scope>NUCLEOTIDE SEQUENCE [LARGE SCALE GENOMIC DNA]</scope>
    <source>
        <strain evidence="3 4">Philippines</strain>
    </source>
</reference>
<keyword evidence="1" id="KW-1133">Transmembrane helix</keyword>
<proteinExistence type="predicted"/>
<protein>
    <recommendedName>
        <fullName evidence="2">Azaphilone pigments biosynthesis cluster protein L N-terminal domain-containing protein</fullName>
    </recommendedName>
</protein>
<keyword evidence="4" id="KW-1185">Reference proteome</keyword>
<keyword evidence="1" id="KW-0472">Membrane</keyword>
<dbReference type="Proteomes" id="UP000240883">
    <property type="component" value="Unassembled WGS sequence"/>
</dbReference>
<evidence type="ECO:0000256" key="1">
    <source>
        <dbReference type="SAM" id="Phobius"/>
    </source>
</evidence>
<dbReference type="AlphaFoldDB" id="A0A2T2NBY8"/>
<name>A0A2T2NBY8_CORCC</name>
<keyword evidence="1" id="KW-0812">Transmembrane</keyword>
<organism evidence="3 4">
    <name type="scientific">Corynespora cassiicola Philippines</name>
    <dbReference type="NCBI Taxonomy" id="1448308"/>
    <lineage>
        <taxon>Eukaryota</taxon>
        <taxon>Fungi</taxon>
        <taxon>Dikarya</taxon>
        <taxon>Ascomycota</taxon>
        <taxon>Pezizomycotina</taxon>
        <taxon>Dothideomycetes</taxon>
        <taxon>Pleosporomycetidae</taxon>
        <taxon>Pleosporales</taxon>
        <taxon>Corynesporascaceae</taxon>
        <taxon>Corynespora</taxon>
    </lineage>
</organism>
<sequence length="285" mass="30917">MSGLAEASAIIGIADVGLKGINLLYTYIKDLQSVPPTIEALHEELKLLQSSLLGLEDLPQADEATKSEVEQTGLSETLQKCNASCELLQQDLKVWTKRGLDSFRTKVLVRRNKTKIEGAVVRIRNTQRVLHCAVSILNLYAAAILAVACGVRLQISRGRTLSANEPNVQQVILWRSEAETERTDALAAAESLEDGADEDDVDAEVTAVELSKQADASGEFVALYDRIIPKLESIEQLKQQIGNTTTENGGKSQVGIPREVVHLVKSQTIGDTHTGENASSQVGIY</sequence>
<feature type="transmembrane region" description="Helical" evidence="1">
    <location>
        <begin position="133"/>
        <end position="153"/>
    </location>
</feature>
<dbReference type="InterPro" id="IPR031348">
    <property type="entry name" value="PigL_N"/>
</dbReference>
<dbReference type="EMBL" id="KZ678140">
    <property type="protein sequence ID" value="PSN62962.1"/>
    <property type="molecule type" value="Genomic_DNA"/>
</dbReference>
<evidence type="ECO:0000313" key="4">
    <source>
        <dbReference type="Proteomes" id="UP000240883"/>
    </source>
</evidence>
<dbReference type="OrthoDB" id="432483at2759"/>
<evidence type="ECO:0000259" key="2">
    <source>
        <dbReference type="Pfam" id="PF17111"/>
    </source>
</evidence>